<dbReference type="GO" id="GO:0003677">
    <property type="term" value="F:DNA binding"/>
    <property type="evidence" value="ECO:0007669"/>
    <property type="project" value="InterPro"/>
</dbReference>
<dbReference type="Gene3D" id="1.10.10.10">
    <property type="entry name" value="Winged helix-like DNA-binding domain superfamily/Winged helix DNA-binding domain"/>
    <property type="match status" value="1"/>
</dbReference>
<proteinExistence type="predicted"/>
<reference evidence="4 5" key="1">
    <citation type="submission" date="2018-03" db="EMBL/GenBank/DDBJ databases">
        <title>Genome sequence of the symbiotic type strain Mesorhizobium helmanticense CSLC115NT isolated from Lotus corniculatus nodules.</title>
        <authorList>
            <person name="Sannazzaro A.I."/>
            <person name="Torres Tejerizo G.A."/>
            <person name="Dip D."/>
            <person name="Caballero M."/>
            <person name="Pistorio M."/>
            <person name="Estrella M.J."/>
        </authorList>
    </citation>
    <scope>NUCLEOTIDE SEQUENCE [LARGE SCALE GENOMIC DNA]</scope>
    <source>
        <strain evidence="4 5">CSLC115N</strain>
    </source>
</reference>
<dbReference type="Pfam" id="PF00292">
    <property type="entry name" value="PAX"/>
    <property type="match status" value="1"/>
</dbReference>
<keyword evidence="5" id="KW-1185">Reference proteome</keyword>
<dbReference type="Pfam" id="PF13358">
    <property type="entry name" value="DDE_3"/>
    <property type="match status" value="1"/>
</dbReference>
<accession>A0A2T4IL65</accession>
<feature type="domain" description="Tc1-like transposase DDE" evidence="3">
    <location>
        <begin position="144"/>
        <end position="280"/>
    </location>
</feature>
<evidence type="ECO:0000313" key="5">
    <source>
        <dbReference type="Proteomes" id="UP000240259"/>
    </source>
</evidence>
<keyword evidence="1" id="KW-0563">Paired box</keyword>
<dbReference type="OrthoDB" id="565387at2"/>
<organism evidence="4 5">
    <name type="scientific">Mesorhizobium helmanticense</name>
    <dbReference type="NCBI Taxonomy" id="1776423"/>
    <lineage>
        <taxon>Bacteria</taxon>
        <taxon>Pseudomonadati</taxon>
        <taxon>Pseudomonadota</taxon>
        <taxon>Alphaproteobacteria</taxon>
        <taxon>Hyphomicrobiales</taxon>
        <taxon>Phyllobacteriaceae</taxon>
        <taxon>Mesorhizobium</taxon>
    </lineage>
</organism>
<dbReference type="InterPro" id="IPR036397">
    <property type="entry name" value="RNaseH_sf"/>
</dbReference>
<name>A0A2T4IL65_9HYPH</name>
<comment type="caution">
    <text evidence="4">The sequence shown here is derived from an EMBL/GenBank/DDBJ whole genome shotgun (WGS) entry which is preliminary data.</text>
</comment>
<dbReference type="PANTHER" id="PTHR46564">
    <property type="entry name" value="TRANSPOSASE"/>
    <property type="match status" value="1"/>
</dbReference>
<dbReference type="EMBL" id="PZJX01000070">
    <property type="protein sequence ID" value="PTE06388.1"/>
    <property type="molecule type" value="Genomic_DNA"/>
</dbReference>
<dbReference type="GO" id="GO:0006355">
    <property type="term" value="P:regulation of DNA-templated transcription"/>
    <property type="evidence" value="ECO:0007669"/>
    <property type="project" value="InterPro"/>
</dbReference>
<evidence type="ECO:0000259" key="2">
    <source>
        <dbReference type="Pfam" id="PF00292"/>
    </source>
</evidence>
<dbReference type="AlphaFoldDB" id="A0A2T4IL65"/>
<feature type="domain" description="Paired" evidence="2">
    <location>
        <begin position="3"/>
        <end position="93"/>
    </location>
</feature>
<dbReference type="NCBIfam" id="NF033545">
    <property type="entry name" value="transpos_IS630"/>
    <property type="match status" value="1"/>
</dbReference>
<sequence length="315" mass="35814">MTRALSNDLRERVVEAIGTGESCRAVASRFGVAVSSVVKWSQRYRATGSVAPGKMGGHRKRVLEPHRAFIVERINQTSDLTLHRLKDELAARGVMVSHNAVWVFLRREGLSFKKTLFALEQARADIARRRQRWRSWQGRLDPARLVFIDETWIKTNMAPLRGWGPRGQRLRGFAPHGHWRTLTFLGALRCDELTAPCVFDGPINGECFRAYVRQQLLPTLRPGDIVIMDNLGSHKSAAIRQAIRAAGARLWFLPPYSPDLNPIEQTFAKIKHWMRHAQKRTIEDTWRHLGTLVGTIKPDECANYFNNAGYASVKT</sequence>
<dbReference type="Gene3D" id="3.30.420.10">
    <property type="entry name" value="Ribonuclease H-like superfamily/Ribonuclease H"/>
    <property type="match status" value="1"/>
</dbReference>
<dbReference type="SUPFAM" id="SSF46689">
    <property type="entry name" value="Homeodomain-like"/>
    <property type="match status" value="1"/>
</dbReference>
<dbReference type="InterPro" id="IPR047655">
    <property type="entry name" value="Transpos_IS630-like"/>
</dbReference>
<dbReference type="InterPro" id="IPR009057">
    <property type="entry name" value="Homeodomain-like_sf"/>
</dbReference>
<dbReference type="RefSeq" id="WP_107652969.1">
    <property type="nucleotide sequence ID" value="NZ_PZJX01000070.1"/>
</dbReference>
<dbReference type="InterPro" id="IPR036388">
    <property type="entry name" value="WH-like_DNA-bd_sf"/>
</dbReference>
<dbReference type="InterPro" id="IPR038717">
    <property type="entry name" value="Tc1-like_DDE_dom"/>
</dbReference>
<protein>
    <submittedName>
        <fullName evidence="4">IS630 family transposase</fullName>
    </submittedName>
</protein>
<dbReference type="InterPro" id="IPR001523">
    <property type="entry name" value="Paired_dom"/>
</dbReference>
<dbReference type="Proteomes" id="UP000240259">
    <property type="component" value="Unassembled WGS sequence"/>
</dbReference>
<gene>
    <name evidence="4" type="ORF">C9427_31960</name>
</gene>
<evidence type="ECO:0000256" key="1">
    <source>
        <dbReference type="ARBA" id="ARBA00022724"/>
    </source>
</evidence>
<evidence type="ECO:0000313" key="4">
    <source>
        <dbReference type="EMBL" id="PTE06388.1"/>
    </source>
</evidence>
<dbReference type="PANTHER" id="PTHR46564:SF1">
    <property type="entry name" value="TRANSPOSASE"/>
    <property type="match status" value="1"/>
</dbReference>
<evidence type="ECO:0000259" key="3">
    <source>
        <dbReference type="Pfam" id="PF13358"/>
    </source>
</evidence>